<feature type="region of interest" description="Disordered" evidence="1">
    <location>
        <begin position="1"/>
        <end position="38"/>
    </location>
</feature>
<reference evidence="2 3" key="1">
    <citation type="journal article" date="2018" name="Nat. Ecol. Evol.">
        <title>Shark genomes provide insights into elasmobranch evolution and the origin of vertebrates.</title>
        <authorList>
            <person name="Hara Y"/>
            <person name="Yamaguchi K"/>
            <person name="Onimaru K"/>
            <person name="Kadota M"/>
            <person name="Koyanagi M"/>
            <person name="Keeley SD"/>
            <person name="Tatsumi K"/>
            <person name="Tanaka K"/>
            <person name="Motone F"/>
            <person name="Kageyama Y"/>
            <person name="Nozu R"/>
            <person name="Adachi N"/>
            <person name="Nishimura O"/>
            <person name="Nakagawa R"/>
            <person name="Tanegashima C"/>
            <person name="Kiyatake I"/>
            <person name="Matsumoto R"/>
            <person name="Murakumo K"/>
            <person name="Nishida K"/>
            <person name="Terakita A"/>
            <person name="Kuratani S"/>
            <person name="Sato K"/>
            <person name="Hyodo S Kuraku.S."/>
        </authorList>
    </citation>
    <scope>NUCLEOTIDE SEQUENCE [LARGE SCALE GENOMIC DNA]</scope>
</reference>
<protein>
    <submittedName>
        <fullName evidence="2">Uncharacterized protein</fullName>
    </submittedName>
</protein>
<sequence>AQSDQGYGSKDELRRDDTEETLIEIDSSSTIKEERGED</sequence>
<keyword evidence="3" id="KW-1185">Reference proteome</keyword>
<proteinExistence type="predicted"/>
<dbReference type="EMBL" id="BEZZ01091278">
    <property type="protein sequence ID" value="GCC42923.1"/>
    <property type="molecule type" value="Genomic_DNA"/>
</dbReference>
<dbReference type="AlphaFoldDB" id="A0A401TJY2"/>
<feature type="non-terminal residue" evidence="2">
    <location>
        <position position="1"/>
    </location>
</feature>
<dbReference type="Proteomes" id="UP000287033">
    <property type="component" value="Unassembled WGS sequence"/>
</dbReference>
<gene>
    <name evidence="2" type="ORF">chiPu_0026957</name>
</gene>
<organism evidence="2 3">
    <name type="scientific">Chiloscyllium punctatum</name>
    <name type="common">Brownbanded bambooshark</name>
    <name type="synonym">Hemiscyllium punctatum</name>
    <dbReference type="NCBI Taxonomy" id="137246"/>
    <lineage>
        <taxon>Eukaryota</taxon>
        <taxon>Metazoa</taxon>
        <taxon>Chordata</taxon>
        <taxon>Craniata</taxon>
        <taxon>Vertebrata</taxon>
        <taxon>Chondrichthyes</taxon>
        <taxon>Elasmobranchii</taxon>
        <taxon>Galeomorphii</taxon>
        <taxon>Galeoidea</taxon>
        <taxon>Orectolobiformes</taxon>
        <taxon>Hemiscylliidae</taxon>
        <taxon>Chiloscyllium</taxon>
    </lineage>
</organism>
<accession>A0A401TJY2</accession>
<evidence type="ECO:0000256" key="1">
    <source>
        <dbReference type="SAM" id="MobiDB-lite"/>
    </source>
</evidence>
<comment type="caution">
    <text evidence="2">The sequence shown here is derived from an EMBL/GenBank/DDBJ whole genome shotgun (WGS) entry which is preliminary data.</text>
</comment>
<evidence type="ECO:0000313" key="2">
    <source>
        <dbReference type="EMBL" id="GCC42923.1"/>
    </source>
</evidence>
<evidence type="ECO:0000313" key="3">
    <source>
        <dbReference type="Proteomes" id="UP000287033"/>
    </source>
</evidence>
<name>A0A401TJY2_CHIPU</name>